<dbReference type="PANTHER" id="PTHR46966:SF1">
    <property type="entry name" value="HOMEOBOX EXPRESSED IN ES CELLS 1"/>
    <property type="match status" value="1"/>
</dbReference>
<evidence type="ECO:0000256" key="3">
    <source>
        <dbReference type="ARBA" id="ARBA00022473"/>
    </source>
</evidence>
<keyword evidence="5 7" id="KW-0371">Homeobox</keyword>
<dbReference type="OrthoDB" id="6159439at2759"/>
<dbReference type="InterPro" id="IPR009057">
    <property type="entry name" value="Homeodomain-like_sf"/>
</dbReference>
<gene>
    <name evidence="12" type="primary">hesx1</name>
</gene>
<dbReference type="GeneID" id="105890543"/>
<keyword evidence="4 7" id="KW-0238">DNA-binding</keyword>
<dbReference type="PANTHER" id="PTHR46966">
    <property type="entry name" value="HOMEOBOX EXPRESSED IN ES CELLS 1"/>
    <property type="match status" value="1"/>
</dbReference>
<dbReference type="RefSeq" id="XP_031424450.1">
    <property type="nucleotide sequence ID" value="XM_031568590.1"/>
</dbReference>
<protein>
    <submittedName>
        <fullName evidence="12">Homeobox expressed in ES cells 1</fullName>
    </submittedName>
</protein>
<dbReference type="CDD" id="cd00086">
    <property type="entry name" value="homeodomain"/>
    <property type="match status" value="1"/>
</dbReference>
<keyword evidence="6 7" id="KW-0539">Nucleus</keyword>
<dbReference type="InterPro" id="IPR043402">
    <property type="entry name" value="Hesx1"/>
</dbReference>
<accession>A0A6P8FLW7</accession>
<evidence type="ECO:0000256" key="1">
    <source>
        <dbReference type="ARBA" id="ARBA00004123"/>
    </source>
</evidence>
<dbReference type="AlphaFoldDB" id="A0A6P8FLW7"/>
<dbReference type="Pfam" id="PF00046">
    <property type="entry name" value="Homeodomain"/>
    <property type="match status" value="1"/>
</dbReference>
<dbReference type="GO" id="GO:0000978">
    <property type="term" value="F:RNA polymerase II cis-regulatory region sequence-specific DNA binding"/>
    <property type="evidence" value="ECO:0007669"/>
    <property type="project" value="TreeGrafter"/>
</dbReference>
<dbReference type="PROSITE" id="PS00027">
    <property type="entry name" value="HOMEOBOX_1"/>
    <property type="match status" value="1"/>
</dbReference>
<evidence type="ECO:0000313" key="11">
    <source>
        <dbReference type="Proteomes" id="UP000515152"/>
    </source>
</evidence>
<evidence type="ECO:0000256" key="4">
    <source>
        <dbReference type="ARBA" id="ARBA00023125"/>
    </source>
</evidence>
<feature type="DNA-binding region" description="Homeobox" evidence="7">
    <location>
        <begin position="92"/>
        <end position="151"/>
    </location>
</feature>
<dbReference type="InterPro" id="IPR001356">
    <property type="entry name" value="HD"/>
</dbReference>
<comment type="subcellular location">
    <subcellularLocation>
        <location evidence="1 7 8">Nucleus</location>
    </subcellularLocation>
</comment>
<feature type="domain" description="Homeobox" evidence="10">
    <location>
        <begin position="90"/>
        <end position="150"/>
    </location>
</feature>
<dbReference type="GO" id="GO:0005634">
    <property type="term" value="C:nucleus"/>
    <property type="evidence" value="ECO:0007669"/>
    <property type="project" value="UniProtKB-SubCell"/>
</dbReference>
<dbReference type="SMART" id="SM00389">
    <property type="entry name" value="HOX"/>
    <property type="match status" value="1"/>
</dbReference>
<evidence type="ECO:0000256" key="2">
    <source>
        <dbReference type="ARBA" id="ARBA00006791"/>
    </source>
</evidence>
<dbReference type="KEGG" id="char:105890543"/>
<sequence length="167" mass="19519">MASLIYGVKDVRPVDGKPIFTIDRILGLDEGERYRKIKPYRPWAVSDSGAPQGRVVPKTKEASDKSSKEKERTLTTQLSTDSYQNALKWYVGRRPRTAFTSLQIEILESIFQVNYYPGIDVREELAKQLHLDEDRIQIWFQNRRAKLKRSHRESQFLMVKKAFVEDD</sequence>
<dbReference type="GO" id="GO:0021983">
    <property type="term" value="P:pituitary gland development"/>
    <property type="evidence" value="ECO:0007669"/>
    <property type="project" value="TreeGrafter"/>
</dbReference>
<dbReference type="GO" id="GO:0001227">
    <property type="term" value="F:DNA-binding transcription repressor activity, RNA polymerase II-specific"/>
    <property type="evidence" value="ECO:0007669"/>
    <property type="project" value="TreeGrafter"/>
</dbReference>
<evidence type="ECO:0000256" key="5">
    <source>
        <dbReference type="ARBA" id="ARBA00023155"/>
    </source>
</evidence>
<dbReference type="CTD" id="8820"/>
<dbReference type="PROSITE" id="PS50071">
    <property type="entry name" value="HOMEOBOX_2"/>
    <property type="match status" value="1"/>
</dbReference>
<dbReference type="InterPro" id="IPR017970">
    <property type="entry name" value="Homeobox_CS"/>
</dbReference>
<keyword evidence="3" id="KW-0217">Developmental protein</keyword>
<proteinExistence type="inferred from homology"/>
<reference evidence="12" key="1">
    <citation type="submission" date="2025-08" db="UniProtKB">
        <authorList>
            <consortium name="RefSeq"/>
        </authorList>
    </citation>
    <scope>IDENTIFICATION</scope>
</reference>
<dbReference type="SUPFAM" id="SSF46689">
    <property type="entry name" value="Homeodomain-like"/>
    <property type="match status" value="1"/>
</dbReference>
<dbReference type="Proteomes" id="UP000515152">
    <property type="component" value="Chromosome 5"/>
</dbReference>
<evidence type="ECO:0000259" key="10">
    <source>
        <dbReference type="PROSITE" id="PS50071"/>
    </source>
</evidence>
<evidence type="ECO:0000256" key="9">
    <source>
        <dbReference type="SAM" id="MobiDB-lite"/>
    </source>
</evidence>
<dbReference type="Gene3D" id="1.10.10.60">
    <property type="entry name" value="Homeodomain-like"/>
    <property type="match status" value="1"/>
</dbReference>
<organism evidence="11 12">
    <name type="scientific">Clupea harengus</name>
    <name type="common">Atlantic herring</name>
    <dbReference type="NCBI Taxonomy" id="7950"/>
    <lineage>
        <taxon>Eukaryota</taxon>
        <taxon>Metazoa</taxon>
        <taxon>Chordata</taxon>
        <taxon>Craniata</taxon>
        <taxon>Vertebrata</taxon>
        <taxon>Euteleostomi</taxon>
        <taxon>Actinopterygii</taxon>
        <taxon>Neopterygii</taxon>
        <taxon>Teleostei</taxon>
        <taxon>Clupei</taxon>
        <taxon>Clupeiformes</taxon>
        <taxon>Clupeoidei</taxon>
        <taxon>Clupeidae</taxon>
        <taxon>Clupea</taxon>
    </lineage>
</organism>
<keyword evidence="11" id="KW-1185">Reference proteome</keyword>
<evidence type="ECO:0000256" key="6">
    <source>
        <dbReference type="ARBA" id="ARBA00023242"/>
    </source>
</evidence>
<name>A0A6P8FLW7_CLUHA</name>
<evidence type="ECO:0000313" key="12">
    <source>
        <dbReference type="RefSeq" id="XP_031424450.1"/>
    </source>
</evidence>
<comment type="similarity">
    <text evidence="2">Belongs to the ANF homeobox family.</text>
</comment>
<feature type="region of interest" description="Disordered" evidence="9">
    <location>
        <begin position="45"/>
        <end position="75"/>
    </location>
</feature>
<dbReference type="FunFam" id="1.10.10.60:FF:000214">
    <property type="entry name" value="Homeobox expressed in ES cells 1"/>
    <property type="match status" value="1"/>
</dbReference>
<evidence type="ECO:0000256" key="7">
    <source>
        <dbReference type="PROSITE-ProRule" id="PRU00108"/>
    </source>
</evidence>
<evidence type="ECO:0000256" key="8">
    <source>
        <dbReference type="RuleBase" id="RU000682"/>
    </source>
</evidence>
<feature type="compositionally biased region" description="Basic and acidic residues" evidence="9">
    <location>
        <begin position="58"/>
        <end position="73"/>
    </location>
</feature>